<dbReference type="SUPFAM" id="SSF161098">
    <property type="entry name" value="MetI-like"/>
    <property type="match status" value="1"/>
</dbReference>
<feature type="transmembrane region" description="Helical" evidence="8">
    <location>
        <begin position="110"/>
        <end position="130"/>
    </location>
</feature>
<dbReference type="PANTHER" id="PTHR42929:SF5">
    <property type="entry name" value="ABC TRANSPORTER PERMEASE PROTEIN"/>
    <property type="match status" value="1"/>
</dbReference>
<evidence type="ECO:0000313" key="10">
    <source>
        <dbReference type="EMBL" id="MFC4009325.1"/>
    </source>
</evidence>
<dbReference type="EMBL" id="JBHSBI010000009">
    <property type="protein sequence ID" value="MFC4009325.1"/>
    <property type="molecule type" value="Genomic_DNA"/>
</dbReference>
<dbReference type="Pfam" id="PF00528">
    <property type="entry name" value="BPD_transp_1"/>
    <property type="match status" value="1"/>
</dbReference>
<dbReference type="CDD" id="cd06261">
    <property type="entry name" value="TM_PBP2"/>
    <property type="match status" value="1"/>
</dbReference>
<accession>A0ABV8G8A8</accession>
<sequence length="299" mass="32080">MTVVSPGARPAAPARRPRWTGFVYVLPLLVFLAALFLVPLVRLLRLSFNPVDAFNAALPGWTLEQYGRVLTEPYFYGSLLQTLATALLVAVLCVTLAYPAAYALARQRPGVVRTLLFVIVISPLLTSVVVRTYGWVVLLSGNGVVNQALVATGLRDQLAQLLTSYPAVVVAVTHVLLPFAIIPLTTALGGQDRNLHRASQTLGAGPIRTFLRVTVPLSLPGMVTGALIVFALAMGIYITPLLVGGVTQPLTGIRVYDQVTTVFDYPVAAALSFALLALTIVSTSLLAGVFRIWERRLHG</sequence>
<name>A0ABV8G8A8_9ACTN</name>
<dbReference type="RefSeq" id="WP_379529380.1">
    <property type="nucleotide sequence ID" value="NZ_JBHSBI010000009.1"/>
</dbReference>
<evidence type="ECO:0000256" key="6">
    <source>
        <dbReference type="ARBA" id="ARBA00022989"/>
    </source>
</evidence>
<evidence type="ECO:0000259" key="9">
    <source>
        <dbReference type="PROSITE" id="PS50928"/>
    </source>
</evidence>
<evidence type="ECO:0000256" key="5">
    <source>
        <dbReference type="ARBA" id="ARBA00022692"/>
    </source>
</evidence>
<dbReference type="PROSITE" id="PS50928">
    <property type="entry name" value="ABC_TM1"/>
    <property type="match status" value="1"/>
</dbReference>
<feature type="domain" description="ABC transmembrane type-1" evidence="9">
    <location>
        <begin position="79"/>
        <end position="286"/>
    </location>
</feature>
<evidence type="ECO:0000256" key="7">
    <source>
        <dbReference type="ARBA" id="ARBA00023136"/>
    </source>
</evidence>
<dbReference type="InterPro" id="IPR000515">
    <property type="entry name" value="MetI-like"/>
</dbReference>
<dbReference type="Proteomes" id="UP001595851">
    <property type="component" value="Unassembled WGS sequence"/>
</dbReference>
<proteinExistence type="inferred from homology"/>
<keyword evidence="6 8" id="KW-1133">Transmembrane helix</keyword>
<keyword evidence="5 8" id="KW-0812">Transmembrane</keyword>
<gene>
    <name evidence="10" type="ORF">ACFOY2_18985</name>
</gene>
<feature type="transmembrane region" description="Helical" evidence="8">
    <location>
        <begin position="74"/>
        <end position="98"/>
    </location>
</feature>
<comment type="caution">
    <text evidence="10">The sequence shown here is derived from an EMBL/GenBank/DDBJ whole genome shotgun (WGS) entry which is preliminary data.</text>
</comment>
<evidence type="ECO:0000256" key="8">
    <source>
        <dbReference type="RuleBase" id="RU363032"/>
    </source>
</evidence>
<comment type="similarity">
    <text evidence="2">Belongs to the binding-protein-dependent transport system permease family. CysTW subfamily.</text>
</comment>
<evidence type="ECO:0000256" key="4">
    <source>
        <dbReference type="ARBA" id="ARBA00022475"/>
    </source>
</evidence>
<keyword evidence="4" id="KW-1003">Cell membrane</keyword>
<evidence type="ECO:0000256" key="1">
    <source>
        <dbReference type="ARBA" id="ARBA00004651"/>
    </source>
</evidence>
<evidence type="ECO:0000313" key="11">
    <source>
        <dbReference type="Proteomes" id="UP001595851"/>
    </source>
</evidence>
<feature type="transmembrane region" description="Helical" evidence="8">
    <location>
        <begin position="21"/>
        <end position="41"/>
    </location>
</feature>
<reference evidence="11" key="1">
    <citation type="journal article" date="2019" name="Int. J. Syst. Evol. Microbiol.">
        <title>The Global Catalogue of Microorganisms (GCM) 10K type strain sequencing project: providing services to taxonomists for standard genome sequencing and annotation.</title>
        <authorList>
            <consortium name="The Broad Institute Genomics Platform"/>
            <consortium name="The Broad Institute Genome Sequencing Center for Infectious Disease"/>
            <person name="Wu L."/>
            <person name="Ma J."/>
        </authorList>
    </citation>
    <scope>NUCLEOTIDE SEQUENCE [LARGE SCALE GENOMIC DNA]</scope>
    <source>
        <strain evidence="11">TBRC 1276</strain>
    </source>
</reference>
<protein>
    <submittedName>
        <fullName evidence="10">ABC transporter permease</fullName>
    </submittedName>
</protein>
<organism evidence="10 11">
    <name type="scientific">Nonomuraea purpurea</name>
    <dbReference type="NCBI Taxonomy" id="1849276"/>
    <lineage>
        <taxon>Bacteria</taxon>
        <taxon>Bacillati</taxon>
        <taxon>Actinomycetota</taxon>
        <taxon>Actinomycetes</taxon>
        <taxon>Streptosporangiales</taxon>
        <taxon>Streptosporangiaceae</taxon>
        <taxon>Nonomuraea</taxon>
    </lineage>
</organism>
<keyword evidence="11" id="KW-1185">Reference proteome</keyword>
<keyword evidence="3 8" id="KW-0813">Transport</keyword>
<evidence type="ECO:0000256" key="3">
    <source>
        <dbReference type="ARBA" id="ARBA00022448"/>
    </source>
</evidence>
<dbReference type="InterPro" id="IPR035906">
    <property type="entry name" value="MetI-like_sf"/>
</dbReference>
<comment type="subcellular location">
    <subcellularLocation>
        <location evidence="1 8">Cell membrane</location>
        <topology evidence="1 8">Multi-pass membrane protein</topology>
    </subcellularLocation>
</comment>
<feature type="transmembrane region" description="Helical" evidence="8">
    <location>
        <begin position="165"/>
        <end position="189"/>
    </location>
</feature>
<dbReference type="Gene3D" id="1.10.3720.10">
    <property type="entry name" value="MetI-like"/>
    <property type="match status" value="1"/>
</dbReference>
<dbReference type="PANTHER" id="PTHR42929">
    <property type="entry name" value="INNER MEMBRANE ABC TRANSPORTER PERMEASE PROTEIN YDCU-RELATED-RELATED"/>
    <property type="match status" value="1"/>
</dbReference>
<evidence type="ECO:0000256" key="2">
    <source>
        <dbReference type="ARBA" id="ARBA00007069"/>
    </source>
</evidence>
<keyword evidence="7 8" id="KW-0472">Membrane</keyword>
<feature type="transmembrane region" description="Helical" evidence="8">
    <location>
        <begin position="267"/>
        <end position="293"/>
    </location>
</feature>
<feature type="transmembrane region" description="Helical" evidence="8">
    <location>
        <begin position="210"/>
        <end position="238"/>
    </location>
</feature>